<feature type="active site" evidence="3">
    <location>
        <position position="300"/>
    </location>
</feature>
<dbReference type="PANTHER" id="PTHR47966:SF51">
    <property type="entry name" value="BETA-SITE APP-CLEAVING ENZYME, ISOFORM A-RELATED"/>
    <property type="match status" value="1"/>
</dbReference>
<feature type="domain" description="Peptidase A1" evidence="7">
    <location>
        <begin position="56"/>
        <end position="407"/>
    </location>
</feature>
<evidence type="ECO:0000256" key="4">
    <source>
        <dbReference type="RuleBase" id="RU000454"/>
    </source>
</evidence>
<keyword evidence="4 8" id="KW-0645">Protease</keyword>
<evidence type="ECO:0000313" key="9">
    <source>
        <dbReference type="Proteomes" id="UP001211065"/>
    </source>
</evidence>
<dbReference type="GO" id="GO:0004190">
    <property type="term" value="F:aspartic-type endopeptidase activity"/>
    <property type="evidence" value="ECO:0007669"/>
    <property type="project" value="UniProtKB-KW"/>
</dbReference>
<dbReference type="Gene3D" id="2.40.70.10">
    <property type="entry name" value="Acid Proteases"/>
    <property type="match status" value="2"/>
</dbReference>
<reference evidence="8" key="1">
    <citation type="submission" date="2020-05" db="EMBL/GenBank/DDBJ databases">
        <title>Phylogenomic resolution of chytrid fungi.</title>
        <authorList>
            <person name="Stajich J.E."/>
            <person name="Amses K."/>
            <person name="Simmons R."/>
            <person name="Seto K."/>
            <person name="Myers J."/>
            <person name="Bonds A."/>
            <person name="Quandt C.A."/>
            <person name="Barry K."/>
            <person name="Liu P."/>
            <person name="Grigoriev I."/>
            <person name="Longcore J.E."/>
            <person name="James T.Y."/>
        </authorList>
    </citation>
    <scope>NUCLEOTIDE SEQUENCE</scope>
    <source>
        <strain evidence="8">JEL0476</strain>
    </source>
</reference>
<keyword evidence="9" id="KW-1185">Reference proteome</keyword>
<evidence type="ECO:0000259" key="7">
    <source>
        <dbReference type="PROSITE" id="PS51767"/>
    </source>
</evidence>
<feature type="signal peptide" evidence="6">
    <location>
        <begin position="1"/>
        <end position="16"/>
    </location>
</feature>
<comment type="similarity">
    <text evidence="1 4">Belongs to the peptidase A1 family.</text>
</comment>
<dbReference type="PROSITE" id="PS51767">
    <property type="entry name" value="PEPTIDASE_A1"/>
    <property type="match status" value="1"/>
</dbReference>
<dbReference type="Pfam" id="PF00026">
    <property type="entry name" value="Asp"/>
    <property type="match status" value="1"/>
</dbReference>
<gene>
    <name evidence="8" type="primary">PEP2_6</name>
    <name evidence="8" type="ORF">HK099_003507</name>
</gene>
<keyword evidence="4" id="KW-0378">Hydrolase</keyword>
<evidence type="ECO:0000313" key="8">
    <source>
        <dbReference type="EMBL" id="KAJ3227054.1"/>
    </source>
</evidence>
<dbReference type="InterPro" id="IPR021109">
    <property type="entry name" value="Peptidase_aspartic_dom_sf"/>
</dbReference>
<evidence type="ECO:0000256" key="3">
    <source>
        <dbReference type="PIRSR" id="PIRSR601461-1"/>
    </source>
</evidence>
<feature type="active site" evidence="3">
    <location>
        <position position="72"/>
    </location>
</feature>
<dbReference type="GO" id="GO:0006508">
    <property type="term" value="P:proteolysis"/>
    <property type="evidence" value="ECO:0007669"/>
    <property type="project" value="UniProtKB-KW"/>
</dbReference>
<dbReference type="InterPro" id="IPR001461">
    <property type="entry name" value="Aspartic_peptidase_A1"/>
</dbReference>
<comment type="caution">
    <text evidence="8">The sequence shown here is derived from an EMBL/GenBank/DDBJ whole genome shotgun (WGS) entry which is preliminary data.</text>
</comment>
<dbReference type="InterPro" id="IPR001969">
    <property type="entry name" value="Aspartic_peptidase_AS"/>
</dbReference>
<evidence type="ECO:0000256" key="5">
    <source>
        <dbReference type="SAM" id="MobiDB-lite"/>
    </source>
</evidence>
<evidence type="ECO:0000256" key="1">
    <source>
        <dbReference type="ARBA" id="ARBA00007447"/>
    </source>
</evidence>
<feature type="compositionally biased region" description="Low complexity" evidence="5">
    <location>
        <begin position="421"/>
        <end position="435"/>
    </location>
</feature>
<name>A0AAD5U767_9FUNG</name>
<proteinExistence type="inferred from homology"/>
<dbReference type="PANTHER" id="PTHR47966">
    <property type="entry name" value="BETA-SITE APP-CLEAVING ENZYME, ISOFORM A-RELATED"/>
    <property type="match status" value="1"/>
</dbReference>
<dbReference type="PRINTS" id="PR00792">
    <property type="entry name" value="PEPSIN"/>
</dbReference>
<dbReference type="PROSITE" id="PS00141">
    <property type="entry name" value="ASP_PROTEASE"/>
    <property type="match status" value="1"/>
</dbReference>
<evidence type="ECO:0000256" key="2">
    <source>
        <dbReference type="ARBA" id="ARBA00022750"/>
    </source>
</evidence>
<dbReference type="InterPro" id="IPR034164">
    <property type="entry name" value="Pepsin-like_dom"/>
</dbReference>
<dbReference type="SUPFAM" id="SSF50630">
    <property type="entry name" value="Acid proteases"/>
    <property type="match status" value="1"/>
</dbReference>
<dbReference type="EMBL" id="JADGJW010000023">
    <property type="protein sequence ID" value="KAJ3227054.1"/>
    <property type="molecule type" value="Genomic_DNA"/>
</dbReference>
<sequence>MFYISTVFCIFSYAFSLKVPLSSLANHFQFNSNNANLPTNDKIIEIAKFATEKGGLTAPIQLGQSTMTVLIDTGSSNLWVPGNICRNNIMVLSDCGPGYDNSTSKPVDTSLIFNSTRFNKFTGIQYLRYGDQSIADGQLQNDILTFGGQPTVYVNFEEVIKEYGVDEVGDPNPDMNTITQAGGFNGIGIWGLGFPSNNAVGFNTVIETLFMKKAIPEYLFGISLGNPQDDDVNGQLSLGEIDNTKFTGELIYTPVDPFPSSLAGRFNDEWRIKLSSFKVGDIDVTSILDTENFDDRVLIDSGNSNIKLPSAVYLQLQNIFGATMSVISNCSDNIIDNYPSLTLTFGNQDFTLPSTFFVKRNSVVTSSCRLLFTDGGSARPQRFTLGAPFLKKYYSVFDFANKRIGLATAINAGDAVVPATTTSTTKKTSTTSTTTQNEKSDSTLSQKLNLDILLFIFIAYLY</sequence>
<dbReference type="Proteomes" id="UP001211065">
    <property type="component" value="Unassembled WGS sequence"/>
</dbReference>
<accession>A0AAD5U767</accession>
<feature type="chain" id="PRO_5042209518" evidence="6">
    <location>
        <begin position="17"/>
        <end position="462"/>
    </location>
</feature>
<keyword evidence="6" id="KW-0732">Signal</keyword>
<evidence type="ECO:0000256" key="6">
    <source>
        <dbReference type="SAM" id="SignalP"/>
    </source>
</evidence>
<organism evidence="8 9">
    <name type="scientific">Clydaea vesicula</name>
    <dbReference type="NCBI Taxonomy" id="447962"/>
    <lineage>
        <taxon>Eukaryota</taxon>
        <taxon>Fungi</taxon>
        <taxon>Fungi incertae sedis</taxon>
        <taxon>Chytridiomycota</taxon>
        <taxon>Chytridiomycota incertae sedis</taxon>
        <taxon>Chytridiomycetes</taxon>
        <taxon>Lobulomycetales</taxon>
        <taxon>Lobulomycetaceae</taxon>
        <taxon>Clydaea</taxon>
    </lineage>
</organism>
<dbReference type="AlphaFoldDB" id="A0AAD5U767"/>
<keyword evidence="2 4" id="KW-0064">Aspartyl protease</keyword>
<protein>
    <submittedName>
        <fullName evidence="8">Vacuolar protease A</fullName>
    </submittedName>
</protein>
<dbReference type="InterPro" id="IPR033121">
    <property type="entry name" value="PEPTIDASE_A1"/>
</dbReference>
<feature type="region of interest" description="Disordered" evidence="5">
    <location>
        <begin position="421"/>
        <end position="440"/>
    </location>
</feature>
<dbReference type="CDD" id="cd05471">
    <property type="entry name" value="pepsin_like"/>
    <property type="match status" value="1"/>
</dbReference>